<organism evidence="1 2">
    <name type="scientific">Hymenobacter profundi</name>
    <dbReference type="NCBI Taxonomy" id="1982110"/>
    <lineage>
        <taxon>Bacteria</taxon>
        <taxon>Pseudomonadati</taxon>
        <taxon>Bacteroidota</taxon>
        <taxon>Cytophagia</taxon>
        <taxon>Cytophagales</taxon>
        <taxon>Hymenobacteraceae</taxon>
        <taxon>Hymenobacter</taxon>
    </lineage>
</organism>
<dbReference type="EMBL" id="JAHWGL010000033">
    <property type="protein sequence ID" value="MBW3128865.1"/>
    <property type="molecule type" value="Genomic_DNA"/>
</dbReference>
<dbReference type="Proteomes" id="UP000826188">
    <property type="component" value="Unassembled WGS sequence"/>
</dbReference>
<sequence>MLTKIKPELVIIDDNITEAYPLVDRLKMIYDADNIHIFPTTKEGIEYIENNISKRIIVLLDIMFGSIAEGLNVFDAITEKSLLICFIIMTGSINNISKEDLVKLINRHAWYIVQRDKPAQYILDIIKKADAHISSRVDSALEEWVLRHSREEQIRPFIKSRNGESYSLLDILDSVRKGGDDNIGQEMISNILAVAIDILARDKSRIGNK</sequence>
<reference evidence="1 2" key="1">
    <citation type="submission" date="2021-07" db="EMBL/GenBank/DDBJ databases">
        <title>Hymenobacter profundi sp. nov., isolated from deep-sea water.</title>
        <authorList>
            <person name="Kim M.K."/>
        </authorList>
    </citation>
    <scope>NUCLEOTIDE SEQUENCE [LARGE SCALE GENOMIC DNA]</scope>
    <source>
        <strain evidence="1 2">M2</strain>
    </source>
</reference>
<protein>
    <recommendedName>
        <fullName evidence="3">Response regulatory domain-containing protein</fullName>
    </recommendedName>
</protein>
<comment type="caution">
    <text evidence="1">The sequence shown here is derived from an EMBL/GenBank/DDBJ whole genome shotgun (WGS) entry which is preliminary data.</text>
</comment>
<keyword evidence="2" id="KW-1185">Reference proteome</keyword>
<accession>A0ABS6WZ44</accession>
<gene>
    <name evidence="1" type="ORF">KYK14_09915</name>
</gene>
<evidence type="ECO:0000313" key="2">
    <source>
        <dbReference type="Proteomes" id="UP000826188"/>
    </source>
</evidence>
<evidence type="ECO:0008006" key="3">
    <source>
        <dbReference type="Google" id="ProtNLM"/>
    </source>
</evidence>
<name>A0ABS6WZ44_9BACT</name>
<proteinExistence type="predicted"/>
<evidence type="ECO:0000313" key="1">
    <source>
        <dbReference type="EMBL" id="MBW3128865.1"/>
    </source>
</evidence>
<dbReference type="RefSeq" id="WP_219158700.1">
    <property type="nucleotide sequence ID" value="NZ_JAHWGL010000033.1"/>
</dbReference>